<accession>A0A9N9JMU9</accession>
<sequence>MKVEKALELEMLQNEDLLVNSNDRDCNDQNILMEIEEISNYFELVLLQKDDSFADFEKAESYVYKFAEYKDFGVRLRHITATNTVE</sequence>
<dbReference type="Proteomes" id="UP000789759">
    <property type="component" value="Unassembled WGS sequence"/>
</dbReference>
<dbReference type="EMBL" id="CAJVQA010025612">
    <property type="protein sequence ID" value="CAG8786606.1"/>
    <property type="molecule type" value="Genomic_DNA"/>
</dbReference>
<dbReference type="AlphaFoldDB" id="A0A9N9JMU9"/>
<keyword evidence="2" id="KW-1185">Reference proteome</keyword>
<evidence type="ECO:0000313" key="1">
    <source>
        <dbReference type="EMBL" id="CAG8786606.1"/>
    </source>
</evidence>
<proteinExistence type="predicted"/>
<name>A0A9N9JMU9_9GLOM</name>
<protein>
    <submittedName>
        <fullName evidence="1">12300_t:CDS:1</fullName>
    </submittedName>
</protein>
<evidence type="ECO:0000313" key="2">
    <source>
        <dbReference type="Proteomes" id="UP000789759"/>
    </source>
</evidence>
<reference evidence="1" key="1">
    <citation type="submission" date="2021-06" db="EMBL/GenBank/DDBJ databases">
        <authorList>
            <person name="Kallberg Y."/>
            <person name="Tangrot J."/>
            <person name="Rosling A."/>
        </authorList>
    </citation>
    <scope>NUCLEOTIDE SEQUENCE</scope>
    <source>
        <strain evidence="1">FL966</strain>
    </source>
</reference>
<gene>
    <name evidence="1" type="ORF">CPELLU_LOCUS16725</name>
</gene>
<comment type="caution">
    <text evidence="1">The sequence shown here is derived from an EMBL/GenBank/DDBJ whole genome shotgun (WGS) entry which is preliminary data.</text>
</comment>
<organism evidence="1 2">
    <name type="scientific">Cetraspora pellucida</name>
    <dbReference type="NCBI Taxonomy" id="1433469"/>
    <lineage>
        <taxon>Eukaryota</taxon>
        <taxon>Fungi</taxon>
        <taxon>Fungi incertae sedis</taxon>
        <taxon>Mucoromycota</taxon>
        <taxon>Glomeromycotina</taxon>
        <taxon>Glomeromycetes</taxon>
        <taxon>Diversisporales</taxon>
        <taxon>Gigasporaceae</taxon>
        <taxon>Cetraspora</taxon>
    </lineage>
</organism>
<feature type="non-terminal residue" evidence="1">
    <location>
        <position position="86"/>
    </location>
</feature>